<proteinExistence type="predicted"/>
<reference evidence="1" key="1">
    <citation type="submission" date="2020-04" db="EMBL/GenBank/DDBJ databases">
        <authorList>
            <person name="Chiriac C."/>
            <person name="Salcher M."/>
            <person name="Ghai R."/>
            <person name="Kavagutti S V."/>
        </authorList>
    </citation>
    <scope>NUCLEOTIDE SEQUENCE</scope>
</reference>
<evidence type="ECO:0000313" key="1">
    <source>
        <dbReference type="EMBL" id="CAB4159813.1"/>
    </source>
</evidence>
<sequence>MYDEPQDPEPNPCIFCDEELGTNEDCEHCRLASKLSETESALSTLKHKLGCRARNLAWLPAGAEFAARRAEAVALLLDVAGLKLPADYLAQAKASMTGEYGEHPPIGKNGGRTDDEAIVDRFMQFACAESAAASPAFFSGEILSAKPATRGDQLWWGKDANGAPRIFTEAEKRQGRWGGGGSTQWGLTLRECIEKALDSEARNAEFWLEFFRDYIAPPKDLVPPHDPRRVRGGSQPKVSFVVGTTAYTAYVGKHKSEHDRGQHLGFGGAEFAVLLDDGREFFTDNNWHRGEVPPHLRKLLRSNAVFVKKAAAATTEQPATV</sequence>
<dbReference type="EMBL" id="LR796695">
    <property type="protein sequence ID" value="CAB4159813.1"/>
    <property type="molecule type" value="Genomic_DNA"/>
</dbReference>
<name>A0A6J5NLM9_9CAUD</name>
<protein>
    <submittedName>
        <fullName evidence="1">Uncharacterized protein</fullName>
    </submittedName>
</protein>
<accession>A0A6J5NLM9</accession>
<organism evidence="1">
    <name type="scientific">uncultured Caudovirales phage</name>
    <dbReference type="NCBI Taxonomy" id="2100421"/>
    <lineage>
        <taxon>Viruses</taxon>
        <taxon>Duplodnaviria</taxon>
        <taxon>Heunggongvirae</taxon>
        <taxon>Uroviricota</taxon>
        <taxon>Caudoviricetes</taxon>
        <taxon>Peduoviridae</taxon>
        <taxon>Maltschvirus</taxon>
        <taxon>Maltschvirus maltsch</taxon>
    </lineage>
</organism>
<gene>
    <name evidence="1" type="ORF">UFOVP726_41</name>
</gene>